<dbReference type="OrthoDB" id="115545at2"/>
<dbReference type="InterPro" id="IPR011989">
    <property type="entry name" value="ARM-like"/>
</dbReference>
<gene>
    <name evidence="1" type="ORF">ESZ00_01645</name>
</gene>
<dbReference type="Gene3D" id="1.25.10.10">
    <property type="entry name" value="Leucine-rich Repeat Variant"/>
    <property type="match status" value="1"/>
</dbReference>
<keyword evidence="2" id="KW-1185">Reference proteome</keyword>
<dbReference type="AlphaFoldDB" id="A0A4Q1SGN3"/>
<evidence type="ECO:0008006" key="3">
    <source>
        <dbReference type="Google" id="ProtNLM"/>
    </source>
</evidence>
<name>A0A4Q1SGN3_9BACT</name>
<evidence type="ECO:0000313" key="1">
    <source>
        <dbReference type="EMBL" id="RXS96676.1"/>
    </source>
</evidence>
<comment type="caution">
    <text evidence="1">The sequence shown here is derived from an EMBL/GenBank/DDBJ whole genome shotgun (WGS) entry which is preliminary data.</text>
</comment>
<evidence type="ECO:0000313" key="2">
    <source>
        <dbReference type="Proteomes" id="UP000290253"/>
    </source>
</evidence>
<dbReference type="EMBL" id="SDMK01000001">
    <property type="protein sequence ID" value="RXS96676.1"/>
    <property type="molecule type" value="Genomic_DNA"/>
</dbReference>
<proteinExistence type="predicted"/>
<dbReference type="SUPFAM" id="SSF48371">
    <property type="entry name" value="ARM repeat"/>
    <property type="match status" value="1"/>
</dbReference>
<dbReference type="InterPro" id="IPR016024">
    <property type="entry name" value="ARM-type_fold"/>
</dbReference>
<reference evidence="1 2" key="1">
    <citation type="journal article" date="2016" name="Int. J. Syst. Evol. Microbiol.">
        <title>Acidipila dinghuensis sp. nov., an acidobacterium isolated from forest soil.</title>
        <authorList>
            <person name="Jiang Y.W."/>
            <person name="Wang J."/>
            <person name="Chen M.H."/>
            <person name="Lv Y.Y."/>
            <person name="Qiu L.H."/>
        </authorList>
    </citation>
    <scope>NUCLEOTIDE SEQUENCE [LARGE SCALE GENOMIC DNA]</scope>
    <source>
        <strain evidence="1 2">DHOF10</strain>
    </source>
</reference>
<protein>
    <recommendedName>
        <fullName evidence="3">HEAT repeat domain-containing protein</fullName>
    </recommendedName>
</protein>
<dbReference type="Proteomes" id="UP000290253">
    <property type="component" value="Unassembled WGS sequence"/>
</dbReference>
<sequence>MAKKRMEQDLEALDAVALLPVKDRIEPLRAALRHRNNFVVARAAKLVELAPAPALIPDLLIAYDRFFADPVKTDPQCWAKNALVHALAALDYQEADPYLRGLAHRQFEPVWGGQSDTASTLRSYALFALIPCRELSESVLLRHFVAAFADPVPAVRAAAARATAQLGSDTAALLLRLRAEVGRDEAEVLGACYSGVLGIEGHSAIGWVAKFLVKEDEPAAEAALALAATRAPEAVPLLRAAFARVGDPWFASILLSALALTRQPEAARFLFDLVESESYYAEQAVEAILRSSPASETVEQIAALVQGNARLQRAFDRERS</sequence>
<dbReference type="RefSeq" id="WP_129206426.1">
    <property type="nucleotide sequence ID" value="NZ_BMGU01000001.1"/>
</dbReference>
<organism evidence="1 2">
    <name type="scientific">Silvibacterium dinghuense</name>
    <dbReference type="NCBI Taxonomy" id="1560006"/>
    <lineage>
        <taxon>Bacteria</taxon>
        <taxon>Pseudomonadati</taxon>
        <taxon>Acidobacteriota</taxon>
        <taxon>Terriglobia</taxon>
        <taxon>Terriglobales</taxon>
        <taxon>Acidobacteriaceae</taxon>
        <taxon>Silvibacterium</taxon>
    </lineage>
</organism>
<accession>A0A4Q1SGN3</accession>